<accession>D0NA66</accession>
<feature type="region of interest" description="Disordered" evidence="1">
    <location>
        <begin position="178"/>
        <end position="199"/>
    </location>
</feature>
<name>D0NA66_PHYIT</name>
<dbReference type="EMBL" id="DS028130">
    <property type="protein sequence ID" value="EEY54724.1"/>
    <property type="molecule type" value="Genomic_DNA"/>
</dbReference>
<evidence type="ECO:0000313" key="2">
    <source>
        <dbReference type="EMBL" id="EEY54724.1"/>
    </source>
</evidence>
<evidence type="ECO:0000313" key="3">
    <source>
        <dbReference type="Proteomes" id="UP000006643"/>
    </source>
</evidence>
<feature type="compositionally biased region" description="Basic and acidic residues" evidence="1">
    <location>
        <begin position="178"/>
        <end position="195"/>
    </location>
</feature>
<dbReference type="AlphaFoldDB" id="D0NA66"/>
<dbReference type="InParanoid" id="D0NA66"/>
<organism evidence="2 3">
    <name type="scientific">Phytophthora infestans (strain T30-4)</name>
    <name type="common">Potato late blight agent</name>
    <dbReference type="NCBI Taxonomy" id="403677"/>
    <lineage>
        <taxon>Eukaryota</taxon>
        <taxon>Sar</taxon>
        <taxon>Stramenopiles</taxon>
        <taxon>Oomycota</taxon>
        <taxon>Peronosporomycetes</taxon>
        <taxon>Peronosporales</taxon>
        <taxon>Peronosporaceae</taxon>
        <taxon>Phytophthora</taxon>
    </lineage>
</organism>
<dbReference type="Proteomes" id="UP000006643">
    <property type="component" value="Unassembled WGS sequence"/>
</dbReference>
<reference evidence="3" key="1">
    <citation type="journal article" date="2009" name="Nature">
        <title>Genome sequence and analysis of the Irish potato famine pathogen Phytophthora infestans.</title>
        <authorList>
            <consortium name="The Broad Institute Genome Sequencing Platform"/>
            <person name="Haas B.J."/>
            <person name="Kamoun S."/>
            <person name="Zody M.C."/>
            <person name="Jiang R.H."/>
            <person name="Handsaker R.E."/>
            <person name="Cano L.M."/>
            <person name="Grabherr M."/>
            <person name="Kodira C.D."/>
            <person name="Raffaele S."/>
            <person name="Torto-Alalibo T."/>
            <person name="Bozkurt T.O."/>
            <person name="Ah-Fong A.M."/>
            <person name="Alvarado L."/>
            <person name="Anderson V.L."/>
            <person name="Armstrong M.R."/>
            <person name="Avrova A."/>
            <person name="Baxter L."/>
            <person name="Beynon J."/>
            <person name="Boevink P.C."/>
            <person name="Bollmann S.R."/>
            <person name="Bos J.I."/>
            <person name="Bulone V."/>
            <person name="Cai G."/>
            <person name="Cakir C."/>
            <person name="Carrington J.C."/>
            <person name="Chawner M."/>
            <person name="Conti L."/>
            <person name="Costanzo S."/>
            <person name="Ewan R."/>
            <person name="Fahlgren N."/>
            <person name="Fischbach M.A."/>
            <person name="Fugelstad J."/>
            <person name="Gilroy E.M."/>
            <person name="Gnerre S."/>
            <person name="Green P.J."/>
            <person name="Grenville-Briggs L.J."/>
            <person name="Griffith J."/>
            <person name="Grunwald N.J."/>
            <person name="Horn K."/>
            <person name="Horner N.R."/>
            <person name="Hu C.H."/>
            <person name="Huitema E."/>
            <person name="Jeong D.H."/>
            <person name="Jones A.M."/>
            <person name="Jones J.D."/>
            <person name="Jones R.W."/>
            <person name="Karlsson E.K."/>
            <person name="Kunjeti S.G."/>
            <person name="Lamour K."/>
            <person name="Liu Z."/>
            <person name="Ma L."/>
            <person name="Maclean D."/>
            <person name="Chibucos M.C."/>
            <person name="McDonald H."/>
            <person name="McWalters J."/>
            <person name="Meijer H.J."/>
            <person name="Morgan W."/>
            <person name="Morris P.F."/>
            <person name="Munro C.A."/>
            <person name="O'Neill K."/>
            <person name="Ospina-Giraldo M."/>
            <person name="Pinzon A."/>
            <person name="Pritchard L."/>
            <person name="Ramsahoye B."/>
            <person name="Ren Q."/>
            <person name="Restrepo S."/>
            <person name="Roy S."/>
            <person name="Sadanandom A."/>
            <person name="Savidor A."/>
            <person name="Schornack S."/>
            <person name="Schwartz D.C."/>
            <person name="Schumann U.D."/>
            <person name="Schwessinger B."/>
            <person name="Seyer L."/>
            <person name="Sharpe T."/>
            <person name="Silvar C."/>
            <person name="Song J."/>
            <person name="Studholme D.J."/>
            <person name="Sykes S."/>
            <person name="Thines M."/>
            <person name="van de Vondervoort P.J."/>
            <person name="Phuntumart V."/>
            <person name="Wawra S."/>
            <person name="Weide R."/>
            <person name="Win J."/>
            <person name="Young C."/>
            <person name="Zhou S."/>
            <person name="Fry W."/>
            <person name="Meyers B.C."/>
            <person name="van West P."/>
            <person name="Ristaino J."/>
            <person name="Govers F."/>
            <person name="Birch P.R."/>
            <person name="Whisson S.C."/>
            <person name="Judelson H.S."/>
            <person name="Nusbaum C."/>
        </authorList>
    </citation>
    <scope>NUCLEOTIDE SEQUENCE [LARGE SCALE GENOMIC DNA]</scope>
    <source>
        <strain evidence="3">T30-4</strain>
    </source>
</reference>
<feature type="compositionally biased region" description="Acidic residues" evidence="1">
    <location>
        <begin position="61"/>
        <end position="80"/>
    </location>
</feature>
<proteinExistence type="predicted"/>
<protein>
    <submittedName>
        <fullName evidence="2">Uncharacterized protein</fullName>
    </submittedName>
</protein>
<dbReference type="KEGG" id="pif:PITG_08244"/>
<feature type="region of interest" description="Disordered" evidence="1">
    <location>
        <begin position="26"/>
        <end position="80"/>
    </location>
</feature>
<gene>
    <name evidence="2" type="ORF">PITG_08244</name>
</gene>
<dbReference type="VEuPathDB" id="FungiDB:PITG_08244"/>
<dbReference type="RefSeq" id="XP_002903669.1">
    <property type="nucleotide sequence ID" value="XM_002903623.1"/>
</dbReference>
<dbReference type="HOGENOM" id="CLU_938334_0_0_1"/>
<sequence length="297" mass="33078">MADDANNADLDNADSVTGLAVCLASEEDESREVARAPGPRGVRAVKSNASGIVLHVHESNSDSDYEREEDGNSENKDDDVADDLEAEYAIANRTRVRIGIIKVSSMYRIYCLLSPYGRATTGIQLAMAMDAYPVNMTDKVLEGREPTATHEKTTATLLDYNFVVPGALVKTMDRVIRTQREKSERSARQQRRHELTGTSLRTASATEPVDIVLSYGGDLKKNLQKQLEAWQEDKQWLMKSWNNEIQADLFSIKASDKGNRNDVCAKEALLKYWTCSLNAQFTLPSQNVPVKFDQVVV</sequence>
<keyword evidence="3" id="KW-1185">Reference proteome</keyword>
<dbReference type="GeneID" id="9474974"/>
<evidence type="ECO:0000256" key="1">
    <source>
        <dbReference type="SAM" id="MobiDB-lite"/>
    </source>
</evidence>